<keyword evidence="1" id="KW-1133">Transmembrane helix</keyword>
<dbReference type="Pfam" id="PF00149">
    <property type="entry name" value="Metallophos"/>
    <property type="match status" value="1"/>
</dbReference>
<accession>A0A146K6X1</accession>
<feature type="transmembrane region" description="Helical" evidence="1">
    <location>
        <begin position="68"/>
        <end position="85"/>
    </location>
</feature>
<proteinExistence type="predicted"/>
<keyword evidence="1" id="KW-0472">Membrane</keyword>
<dbReference type="Gene3D" id="3.60.21.10">
    <property type="match status" value="1"/>
</dbReference>
<dbReference type="InterPro" id="IPR029052">
    <property type="entry name" value="Metallo-depent_PP-like"/>
</dbReference>
<dbReference type="GO" id="GO:0016787">
    <property type="term" value="F:hydrolase activity"/>
    <property type="evidence" value="ECO:0007669"/>
    <property type="project" value="InterPro"/>
</dbReference>
<evidence type="ECO:0000313" key="3">
    <source>
        <dbReference type="EMBL" id="JAP91585.1"/>
    </source>
</evidence>
<dbReference type="SUPFAM" id="SSF56300">
    <property type="entry name" value="Metallo-dependent phosphatases"/>
    <property type="match status" value="1"/>
</dbReference>
<evidence type="ECO:0000256" key="1">
    <source>
        <dbReference type="SAM" id="Phobius"/>
    </source>
</evidence>
<dbReference type="InterPro" id="IPR004843">
    <property type="entry name" value="Calcineurin-like_PHP"/>
</dbReference>
<name>A0A146K6X1_9EUKA</name>
<feature type="transmembrane region" description="Helical" evidence="1">
    <location>
        <begin position="105"/>
        <end position="124"/>
    </location>
</feature>
<dbReference type="EMBL" id="GDID01005021">
    <property type="protein sequence ID" value="JAP91585.1"/>
    <property type="molecule type" value="Transcribed_RNA"/>
</dbReference>
<sequence length="400" mass="46315">MTLFVVIGIFASLFITTWIGIQEAGYHIFRFAKNGWLSPSLFITSLIVLTSIVSLILKLKTKNSDNSVVITMYFCAVLFLGTLFIMQSSGNWGPIVFPLENGSQIVTFTFVIQCVTFTIGKNGVNTTYSTFGRRHKLFIPHRQFDLYFEGEKTSYNADKLDSFIFMSDNHNKQSIQKFSKTNVDLILSAGDNANDGFLSNFFEFFKDYPGNKPFLTAMGNHDQRMNEDIFGFDYRNYYTKIDGVGFYFVTVQNKAMNAIVTQEGVDTSIKFIQNNFHYDDVVRILVVHAPMYPARKENGIYYIEEFEKLFDKYKFNYVLSGHTHVFTSFKRNALSLITAGSSGADSYRFKQNFFRRGMEFYVESINNTQSYVKFSRTRKRDDFHVSLYDMETDEEIRRVK</sequence>
<reference evidence="3" key="1">
    <citation type="submission" date="2015-07" db="EMBL/GenBank/DDBJ databases">
        <title>Adaptation to a free-living lifestyle via gene acquisitions in the diplomonad Trepomonas sp. PC1.</title>
        <authorList>
            <person name="Xu F."/>
            <person name="Jerlstrom-Hultqvist J."/>
            <person name="Kolisko M."/>
            <person name="Simpson A.G.B."/>
            <person name="Roger A.J."/>
            <person name="Svard S.G."/>
            <person name="Andersson J.O."/>
        </authorList>
    </citation>
    <scope>NUCLEOTIDE SEQUENCE</scope>
    <source>
        <strain evidence="3">PC1</strain>
    </source>
</reference>
<keyword evidence="1" id="KW-0812">Transmembrane</keyword>
<dbReference type="AlphaFoldDB" id="A0A146K6X1"/>
<organism evidence="3">
    <name type="scientific">Trepomonas sp. PC1</name>
    <dbReference type="NCBI Taxonomy" id="1076344"/>
    <lineage>
        <taxon>Eukaryota</taxon>
        <taxon>Metamonada</taxon>
        <taxon>Diplomonadida</taxon>
        <taxon>Hexamitidae</taxon>
        <taxon>Hexamitinae</taxon>
        <taxon>Trepomonas</taxon>
    </lineage>
</organism>
<gene>
    <name evidence="3" type="ORF">TPC1_16760</name>
</gene>
<protein>
    <submittedName>
        <fullName evidence="3">Fibronectin type III domain protein</fullName>
    </submittedName>
</protein>
<feature type="transmembrane region" description="Helical" evidence="1">
    <location>
        <begin position="35"/>
        <end position="56"/>
    </location>
</feature>
<evidence type="ECO:0000259" key="2">
    <source>
        <dbReference type="Pfam" id="PF00149"/>
    </source>
</evidence>
<feature type="domain" description="Calcineurin-like phosphoesterase" evidence="2">
    <location>
        <begin position="165"/>
        <end position="325"/>
    </location>
</feature>